<comment type="catalytic activity">
    <reaction evidence="1">
        <text>ATP + protein L-histidine = ADP + protein N-phospho-L-histidine.</text>
        <dbReference type="EC" id="2.7.13.3"/>
    </reaction>
</comment>
<feature type="domain" description="Histidine kinase" evidence="7">
    <location>
        <begin position="170"/>
        <end position="396"/>
    </location>
</feature>
<dbReference type="EMBL" id="JAMPLM010000083">
    <property type="protein sequence ID" value="MEP1062717.1"/>
    <property type="molecule type" value="Genomic_DNA"/>
</dbReference>
<dbReference type="PANTHER" id="PTHR43304:SF1">
    <property type="entry name" value="PAC DOMAIN-CONTAINING PROTEIN"/>
    <property type="match status" value="1"/>
</dbReference>
<dbReference type="Gene3D" id="1.10.287.130">
    <property type="match status" value="1"/>
</dbReference>
<keyword evidence="8" id="KW-0067">ATP-binding</keyword>
<evidence type="ECO:0000256" key="3">
    <source>
        <dbReference type="ARBA" id="ARBA00022553"/>
    </source>
</evidence>
<keyword evidence="6" id="KW-0902">Two-component regulatory system</keyword>
<keyword evidence="5" id="KW-0418">Kinase</keyword>
<dbReference type="InterPro" id="IPR004358">
    <property type="entry name" value="Sig_transdc_His_kin-like_C"/>
</dbReference>
<gene>
    <name evidence="8" type="ORF">NDI38_30545</name>
</gene>
<protein>
    <recommendedName>
        <fullName evidence="2">histidine kinase</fullName>
        <ecNumber evidence="2">2.7.13.3</ecNumber>
    </recommendedName>
</protein>
<dbReference type="GO" id="GO:0005524">
    <property type="term" value="F:ATP binding"/>
    <property type="evidence" value="ECO:0007669"/>
    <property type="project" value="UniProtKB-KW"/>
</dbReference>
<evidence type="ECO:0000256" key="6">
    <source>
        <dbReference type="ARBA" id="ARBA00023012"/>
    </source>
</evidence>
<dbReference type="Pfam" id="PF08448">
    <property type="entry name" value="PAS_4"/>
    <property type="match status" value="1"/>
</dbReference>
<sequence>MIPSSSEHDNATPADQQSRAFLRASLAYAQSIFETVREPLVVLDAELRVKTVNHSFYQTFQVSPAETYDRLFHDLGNGQWNIPSLHTLLKTVLSENTPFENFEVEHEFQQIGRRTMLVNARQIFQDTAQSCLILLAIEDITERKQTEETLRQFTARLEQSNRELQDFASVASHDLQEPLRKIQAFGDLLTSEFGSCLPETGQQYLQRMQNAAARMQTLINDLLAFSRITTKAQPFVPVALTKIAQEVLSDLEVQIQRVGGHVDIGSLPTIDADPLQMRQLLQNLISNSLKFHQPDVQPLITLQAQTLKRQDAANDKAPVSEICQIQVSDNGIGFEEKYLDRIFTVFQRLHYRNEYEGTGVGLAICRKIAERHGGSITATSKLGEGATFIVTLPLQQSPTLVLP</sequence>
<dbReference type="Pfam" id="PF02518">
    <property type="entry name" value="HATPase_c"/>
    <property type="match status" value="1"/>
</dbReference>
<organism evidence="8 9">
    <name type="scientific">Stenomitos frigidus AS-A4</name>
    <dbReference type="NCBI Taxonomy" id="2933935"/>
    <lineage>
        <taxon>Bacteria</taxon>
        <taxon>Bacillati</taxon>
        <taxon>Cyanobacteriota</taxon>
        <taxon>Cyanophyceae</taxon>
        <taxon>Leptolyngbyales</taxon>
        <taxon>Leptolyngbyaceae</taxon>
        <taxon>Stenomitos</taxon>
    </lineage>
</organism>
<evidence type="ECO:0000256" key="4">
    <source>
        <dbReference type="ARBA" id="ARBA00022679"/>
    </source>
</evidence>
<dbReference type="CDD" id="cd00130">
    <property type="entry name" value="PAS"/>
    <property type="match status" value="1"/>
</dbReference>
<keyword evidence="3" id="KW-0597">Phosphoprotein</keyword>
<dbReference type="Pfam" id="PF00512">
    <property type="entry name" value="HisKA"/>
    <property type="match status" value="1"/>
</dbReference>
<dbReference type="InterPro" id="IPR013656">
    <property type="entry name" value="PAS_4"/>
</dbReference>
<evidence type="ECO:0000256" key="5">
    <source>
        <dbReference type="ARBA" id="ARBA00022777"/>
    </source>
</evidence>
<keyword evidence="8" id="KW-0547">Nucleotide-binding</keyword>
<dbReference type="SUPFAM" id="SSF55785">
    <property type="entry name" value="PYP-like sensor domain (PAS domain)"/>
    <property type="match status" value="1"/>
</dbReference>
<dbReference type="InterPro" id="IPR003661">
    <property type="entry name" value="HisK_dim/P_dom"/>
</dbReference>
<keyword evidence="4" id="KW-0808">Transferase</keyword>
<dbReference type="InterPro" id="IPR052162">
    <property type="entry name" value="Sensor_kinase/Photoreceptor"/>
</dbReference>
<accession>A0ABV0KU65</accession>
<dbReference type="SUPFAM" id="SSF55874">
    <property type="entry name" value="ATPase domain of HSP90 chaperone/DNA topoisomerase II/histidine kinase"/>
    <property type="match status" value="1"/>
</dbReference>
<dbReference type="SMART" id="SM00387">
    <property type="entry name" value="HATPase_c"/>
    <property type="match status" value="1"/>
</dbReference>
<dbReference type="Gene3D" id="3.30.565.10">
    <property type="entry name" value="Histidine kinase-like ATPase, C-terminal domain"/>
    <property type="match status" value="1"/>
</dbReference>
<keyword evidence="9" id="KW-1185">Reference proteome</keyword>
<dbReference type="InterPro" id="IPR003594">
    <property type="entry name" value="HATPase_dom"/>
</dbReference>
<dbReference type="PANTHER" id="PTHR43304">
    <property type="entry name" value="PHYTOCHROME-LIKE PROTEIN CPH1"/>
    <property type="match status" value="1"/>
</dbReference>
<dbReference type="InterPro" id="IPR035965">
    <property type="entry name" value="PAS-like_dom_sf"/>
</dbReference>
<dbReference type="EC" id="2.7.13.3" evidence="2"/>
<dbReference type="InterPro" id="IPR036890">
    <property type="entry name" value="HATPase_C_sf"/>
</dbReference>
<dbReference type="Proteomes" id="UP001476950">
    <property type="component" value="Unassembled WGS sequence"/>
</dbReference>
<name>A0ABV0KU65_9CYAN</name>
<evidence type="ECO:0000313" key="9">
    <source>
        <dbReference type="Proteomes" id="UP001476950"/>
    </source>
</evidence>
<proteinExistence type="predicted"/>
<dbReference type="InterPro" id="IPR036097">
    <property type="entry name" value="HisK_dim/P_sf"/>
</dbReference>
<dbReference type="SUPFAM" id="SSF47384">
    <property type="entry name" value="Homodimeric domain of signal transducing histidine kinase"/>
    <property type="match status" value="1"/>
</dbReference>
<dbReference type="PRINTS" id="PR00344">
    <property type="entry name" value="BCTRLSENSOR"/>
</dbReference>
<dbReference type="RefSeq" id="WP_190449888.1">
    <property type="nucleotide sequence ID" value="NZ_JAMPLM010000083.1"/>
</dbReference>
<dbReference type="SMART" id="SM00388">
    <property type="entry name" value="HisKA"/>
    <property type="match status" value="1"/>
</dbReference>
<dbReference type="NCBIfam" id="TIGR00229">
    <property type="entry name" value="sensory_box"/>
    <property type="match status" value="1"/>
</dbReference>
<comment type="caution">
    <text evidence="8">The sequence shown here is derived from an EMBL/GenBank/DDBJ whole genome shotgun (WGS) entry which is preliminary data.</text>
</comment>
<evidence type="ECO:0000256" key="1">
    <source>
        <dbReference type="ARBA" id="ARBA00000085"/>
    </source>
</evidence>
<dbReference type="InterPro" id="IPR000014">
    <property type="entry name" value="PAS"/>
</dbReference>
<evidence type="ECO:0000259" key="7">
    <source>
        <dbReference type="PROSITE" id="PS50109"/>
    </source>
</evidence>
<dbReference type="PROSITE" id="PS50109">
    <property type="entry name" value="HIS_KIN"/>
    <property type="match status" value="1"/>
</dbReference>
<dbReference type="InterPro" id="IPR005467">
    <property type="entry name" value="His_kinase_dom"/>
</dbReference>
<dbReference type="CDD" id="cd00082">
    <property type="entry name" value="HisKA"/>
    <property type="match status" value="1"/>
</dbReference>
<reference evidence="8 9" key="1">
    <citation type="submission" date="2022-04" db="EMBL/GenBank/DDBJ databases">
        <title>Positive selection, recombination, and allopatry shape intraspecific diversity of widespread and dominant cyanobacteria.</title>
        <authorList>
            <person name="Wei J."/>
            <person name="Shu W."/>
            <person name="Hu C."/>
        </authorList>
    </citation>
    <scope>NUCLEOTIDE SEQUENCE [LARGE SCALE GENOMIC DNA]</scope>
    <source>
        <strain evidence="8 9">AS-A4</strain>
    </source>
</reference>
<evidence type="ECO:0000313" key="8">
    <source>
        <dbReference type="EMBL" id="MEP1062717.1"/>
    </source>
</evidence>
<dbReference type="Gene3D" id="3.30.450.20">
    <property type="entry name" value="PAS domain"/>
    <property type="match status" value="1"/>
</dbReference>
<evidence type="ECO:0000256" key="2">
    <source>
        <dbReference type="ARBA" id="ARBA00012438"/>
    </source>
</evidence>